<evidence type="ECO:0000313" key="2">
    <source>
        <dbReference type="EMBL" id="MFD1333781.1"/>
    </source>
</evidence>
<proteinExistence type="predicted"/>
<dbReference type="Proteomes" id="UP001597171">
    <property type="component" value="Unassembled WGS sequence"/>
</dbReference>
<gene>
    <name evidence="2" type="ORF">ACFQ4O_17385</name>
</gene>
<feature type="non-terminal residue" evidence="2">
    <location>
        <position position="123"/>
    </location>
</feature>
<comment type="caution">
    <text evidence="2">The sequence shown here is derived from an EMBL/GenBank/DDBJ whole genome shotgun (WGS) entry which is preliminary data.</text>
</comment>
<evidence type="ECO:0000256" key="1">
    <source>
        <dbReference type="SAM" id="Phobius"/>
    </source>
</evidence>
<keyword evidence="1" id="KW-0812">Transmembrane</keyword>
<organism evidence="2 3">
    <name type="scientific">Methylopila musalis</name>
    <dbReference type="NCBI Taxonomy" id="1134781"/>
    <lineage>
        <taxon>Bacteria</taxon>
        <taxon>Pseudomonadati</taxon>
        <taxon>Pseudomonadota</taxon>
        <taxon>Alphaproteobacteria</taxon>
        <taxon>Hyphomicrobiales</taxon>
        <taxon>Methylopilaceae</taxon>
        <taxon>Methylopila</taxon>
    </lineage>
</organism>
<evidence type="ECO:0000313" key="3">
    <source>
        <dbReference type="Proteomes" id="UP001597171"/>
    </source>
</evidence>
<feature type="transmembrane region" description="Helical" evidence="1">
    <location>
        <begin position="59"/>
        <end position="77"/>
    </location>
</feature>
<evidence type="ECO:0008006" key="4">
    <source>
        <dbReference type="Google" id="ProtNLM"/>
    </source>
</evidence>
<keyword evidence="1" id="KW-1133">Transmembrane helix</keyword>
<dbReference type="EMBL" id="JBHTMX010000336">
    <property type="protein sequence ID" value="MFD1333781.1"/>
    <property type="molecule type" value="Genomic_DNA"/>
</dbReference>
<feature type="transmembrane region" description="Helical" evidence="1">
    <location>
        <begin position="6"/>
        <end position="26"/>
    </location>
</feature>
<accession>A0ABW3ZC25</accession>
<reference evidence="3" key="1">
    <citation type="journal article" date="2019" name="Int. J. Syst. Evol. Microbiol.">
        <title>The Global Catalogue of Microorganisms (GCM) 10K type strain sequencing project: providing services to taxonomists for standard genome sequencing and annotation.</title>
        <authorList>
            <consortium name="The Broad Institute Genomics Platform"/>
            <consortium name="The Broad Institute Genome Sequencing Center for Infectious Disease"/>
            <person name="Wu L."/>
            <person name="Ma J."/>
        </authorList>
    </citation>
    <scope>NUCLEOTIDE SEQUENCE [LARGE SCALE GENOMIC DNA]</scope>
    <source>
        <strain evidence="3">CCUG 61696</strain>
    </source>
</reference>
<keyword evidence="1" id="KW-0472">Membrane</keyword>
<keyword evidence="3" id="KW-1185">Reference proteome</keyword>
<dbReference type="RefSeq" id="WP_378777624.1">
    <property type="nucleotide sequence ID" value="NZ_JBHTMX010000336.1"/>
</dbReference>
<feature type="transmembrane region" description="Helical" evidence="1">
    <location>
        <begin position="33"/>
        <end position="53"/>
    </location>
</feature>
<protein>
    <recommendedName>
        <fullName evidence="4">Monovalent cation/H+ antiporter subunit G</fullName>
    </recommendedName>
</protein>
<sequence length="123" mass="13056">MDPLVILPALMLVWSIGFAAQVAMAWRRHGVNVAAWAVKVALVLAGAGAAVAFGSEPGVYAAAAAWALFLAAPSFAANAHARALGGQDYDRARRMAQVVRLLHPFDGWRREPDLLAALARLRA</sequence>
<name>A0ABW3ZC25_9HYPH</name>